<dbReference type="Gene3D" id="3.20.20.450">
    <property type="entry name" value="EAL domain"/>
    <property type="match status" value="1"/>
</dbReference>
<evidence type="ECO:0000259" key="2">
    <source>
        <dbReference type="PROSITE" id="PS50112"/>
    </source>
</evidence>
<accession>A0ABU4DU68</accession>
<name>A0ABU4DU68_9DEIO</name>
<dbReference type="PANTHER" id="PTHR44757">
    <property type="entry name" value="DIGUANYLATE CYCLASE DGCP"/>
    <property type="match status" value="1"/>
</dbReference>
<dbReference type="InterPro" id="IPR043128">
    <property type="entry name" value="Rev_trsase/Diguanyl_cyclase"/>
</dbReference>
<keyword evidence="1" id="KW-0175">Coiled coil</keyword>
<dbReference type="Gene3D" id="3.30.450.40">
    <property type="match status" value="2"/>
</dbReference>
<protein>
    <submittedName>
        <fullName evidence="5">EAL domain-containing protein</fullName>
    </submittedName>
</protein>
<reference evidence="5 6" key="1">
    <citation type="submission" date="2022-11" db="EMBL/GenBank/DDBJ databases">
        <title>Deinococcus ZS9-10, Low Temperature and Draught-tolerating, UV-resistant Bacteria from Continental Antarctica.</title>
        <authorList>
            <person name="Cheng L."/>
        </authorList>
    </citation>
    <scope>NUCLEOTIDE SEQUENCE [LARGE SCALE GENOMIC DNA]</scope>
    <source>
        <strain evidence="5 6">ZS9-10</strain>
    </source>
</reference>
<dbReference type="InterPro" id="IPR000160">
    <property type="entry name" value="GGDEF_dom"/>
</dbReference>
<dbReference type="InterPro" id="IPR052155">
    <property type="entry name" value="Biofilm_reg_signaling"/>
</dbReference>
<evidence type="ECO:0000313" key="5">
    <source>
        <dbReference type="EMBL" id="MDV6375981.1"/>
    </source>
</evidence>
<dbReference type="PROSITE" id="PS50883">
    <property type="entry name" value="EAL"/>
    <property type="match status" value="1"/>
</dbReference>
<sequence length="1080" mass="117519">MATLDTLQAQLAGLLGGVVVSARLLISGEGGTFMLVAARPFEVDCAAVLEGAAPKSGCAGAAPLSTPPLSITVPQLERLARHFPLLGGLFDARAVHAAVLGEMPDTEPGAASALDRTLDPQARACLGVPLAVHGVRCGTLFLDVLSGERVPENVAAQAQQPPDQQAALLALARQQAGRLGTTLERLELERTLSAAQRELQLLGRAWQAVTQSGDQSELFRQIIRAVHELLDVEHVGIGVLEDDVIAVQESIGLGQWAVRHSVRAGIVGRVARTGQAMLVPDVREDPDYVSVLPSVISEICVPLLDGTRVVGVLDVESESRRLGEQDLRLLVALGSWLGQALERERLHADTERQRRALDLLHNLRSSFGTGLDTGQSIRAVTHGLRDAFGYSHVSVYLLGGDILTMQHQLGYTSVIDHLPISQGVMGRACRSAQVQWILDMRRDPDALMALSGLNSEVCVPLLRGDQVIGVLNVETFGDSPPLQRWDMELIGSVGGYLQQALERSWLHAQVRDRESQYRLLAEYTNDLVCLHLPGGEFSYLSPSVQALLGYSADELLGRSPSVLLGPDHPVDLVELGEPAAQPRLLWVRHQAGYFLCLEVSVSCIKTPALGGGPGDGQVRYLSSSRDVTARQQAETRLQWMATHDSLTQLFSRDHLYGALQEQMTLAHQTGQPGYAVLYLDMDRFKVINDSLGHTAGDELLQAFARRLTACMEGTLVARLGGDEFAVLMCDLPPGDLSRVNTAAIRLRQALLTPFLIQGRAVQVSVSMGIAPGELHHQTPAEILRDADLSMYRAKRDPSRRVTTFRPEMHTAALRQLQIEADLPHAAARGQMRVVYQPIVDLQTGTIGGYEALLRWQHPHLGNVPPDEFIPLAEELEVISELGQYVLETACRTFQQVPEFVTSASPSPALQVNVSTRQFLRPGFVDVVRRVLADSSFSTGRLHLEITESALIVDVEEAARTLTELRGLGIKIHIDDFGTGYSSLAFLHRFPVDALKIDRAFIARLGEDGVSVKLVQTVLLLAQTMEVDVIAEGIETRTQRDLLLGLGCRRGQGYLFSRPLEVEDTLDLLRAGSGALTGPYD</sequence>
<dbReference type="Pfam" id="PF13185">
    <property type="entry name" value="GAF_2"/>
    <property type="match status" value="1"/>
</dbReference>
<dbReference type="EMBL" id="JAPMIV010000041">
    <property type="protein sequence ID" value="MDV6375981.1"/>
    <property type="molecule type" value="Genomic_DNA"/>
</dbReference>
<dbReference type="InterPro" id="IPR001633">
    <property type="entry name" value="EAL_dom"/>
</dbReference>
<proteinExistence type="predicted"/>
<comment type="caution">
    <text evidence="5">The sequence shown here is derived from an EMBL/GenBank/DDBJ whole genome shotgun (WGS) entry which is preliminary data.</text>
</comment>
<dbReference type="CDD" id="cd01949">
    <property type="entry name" value="GGDEF"/>
    <property type="match status" value="1"/>
</dbReference>
<dbReference type="InterPro" id="IPR000014">
    <property type="entry name" value="PAS"/>
</dbReference>
<feature type="coiled-coil region" evidence="1">
    <location>
        <begin position="169"/>
        <end position="205"/>
    </location>
</feature>
<dbReference type="NCBIfam" id="TIGR00254">
    <property type="entry name" value="GGDEF"/>
    <property type="match status" value="1"/>
</dbReference>
<evidence type="ECO:0000259" key="4">
    <source>
        <dbReference type="PROSITE" id="PS50887"/>
    </source>
</evidence>
<dbReference type="RefSeq" id="WP_317641331.1">
    <property type="nucleotide sequence ID" value="NZ_JAPMIV010000041.1"/>
</dbReference>
<dbReference type="CDD" id="cd00130">
    <property type="entry name" value="PAS"/>
    <property type="match status" value="1"/>
</dbReference>
<evidence type="ECO:0000256" key="1">
    <source>
        <dbReference type="SAM" id="Coils"/>
    </source>
</evidence>
<dbReference type="Gene3D" id="3.30.70.270">
    <property type="match status" value="1"/>
</dbReference>
<dbReference type="SMART" id="SM00065">
    <property type="entry name" value="GAF"/>
    <property type="match status" value="3"/>
</dbReference>
<keyword evidence="6" id="KW-1185">Reference proteome</keyword>
<dbReference type="PROSITE" id="PS50887">
    <property type="entry name" value="GGDEF"/>
    <property type="match status" value="1"/>
</dbReference>
<dbReference type="Pfam" id="PF00990">
    <property type="entry name" value="GGDEF"/>
    <property type="match status" value="1"/>
</dbReference>
<dbReference type="PROSITE" id="PS50112">
    <property type="entry name" value="PAS"/>
    <property type="match status" value="1"/>
</dbReference>
<feature type="domain" description="PAS" evidence="2">
    <location>
        <begin position="513"/>
        <end position="567"/>
    </location>
</feature>
<dbReference type="Pfam" id="PF00563">
    <property type="entry name" value="EAL"/>
    <property type="match status" value="1"/>
</dbReference>
<dbReference type="Gene3D" id="3.30.450.20">
    <property type="entry name" value="PAS domain"/>
    <property type="match status" value="1"/>
</dbReference>
<dbReference type="InterPro" id="IPR035919">
    <property type="entry name" value="EAL_sf"/>
</dbReference>
<organism evidence="5 6">
    <name type="scientific">Deinococcus arenicola</name>
    <dbReference type="NCBI Taxonomy" id="2994950"/>
    <lineage>
        <taxon>Bacteria</taxon>
        <taxon>Thermotogati</taxon>
        <taxon>Deinococcota</taxon>
        <taxon>Deinococci</taxon>
        <taxon>Deinococcales</taxon>
        <taxon>Deinococcaceae</taxon>
        <taxon>Deinococcus</taxon>
    </lineage>
</organism>
<dbReference type="SUPFAM" id="SSF55073">
    <property type="entry name" value="Nucleotide cyclase"/>
    <property type="match status" value="1"/>
</dbReference>
<dbReference type="SMART" id="SM00091">
    <property type="entry name" value="PAS"/>
    <property type="match status" value="1"/>
</dbReference>
<dbReference type="SUPFAM" id="SSF55781">
    <property type="entry name" value="GAF domain-like"/>
    <property type="match status" value="2"/>
</dbReference>
<dbReference type="SMART" id="SM00267">
    <property type="entry name" value="GGDEF"/>
    <property type="match status" value="1"/>
</dbReference>
<dbReference type="Proteomes" id="UP001276150">
    <property type="component" value="Unassembled WGS sequence"/>
</dbReference>
<feature type="domain" description="EAL" evidence="3">
    <location>
        <begin position="815"/>
        <end position="1072"/>
    </location>
</feature>
<dbReference type="CDD" id="cd01948">
    <property type="entry name" value="EAL"/>
    <property type="match status" value="1"/>
</dbReference>
<evidence type="ECO:0000259" key="3">
    <source>
        <dbReference type="PROSITE" id="PS50883"/>
    </source>
</evidence>
<dbReference type="InterPro" id="IPR029787">
    <property type="entry name" value="Nucleotide_cyclase"/>
</dbReference>
<dbReference type="SUPFAM" id="SSF141868">
    <property type="entry name" value="EAL domain-like"/>
    <property type="match status" value="1"/>
</dbReference>
<dbReference type="InterPro" id="IPR029016">
    <property type="entry name" value="GAF-like_dom_sf"/>
</dbReference>
<dbReference type="NCBIfam" id="TIGR00229">
    <property type="entry name" value="sensory_box"/>
    <property type="match status" value="1"/>
</dbReference>
<dbReference type="InterPro" id="IPR003018">
    <property type="entry name" value="GAF"/>
</dbReference>
<gene>
    <name evidence="5" type="ORF">ORD21_15390</name>
</gene>
<dbReference type="Pfam" id="PF01590">
    <property type="entry name" value="GAF"/>
    <property type="match status" value="1"/>
</dbReference>
<feature type="domain" description="GGDEF" evidence="4">
    <location>
        <begin position="672"/>
        <end position="806"/>
    </location>
</feature>
<dbReference type="SUPFAM" id="SSF55785">
    <property type="entry name" value="PYP-like sensor domain (PAS domain)"/>
    <property type="match status" value="1"/>
</dbReference>
<dbReference type="InterPro" id="IPR035965">
    <property type="entry name" value="PAS-like_dom_sf"/>
</dbReference>
<dbReference type="SMART" id="SM00052">
    <property type="entry name" value="EAL"/>
    <property type="match status" value="1"/>
</dbReference>
<dbReference type="PANTHER" id="PTHR44757:SF2">
    <property type="entry name" value="BIOFILM ARCHITECTURE MAINTENANCE PROTEIN MBAA"/>
    <property type="match status" value="1"/>
</dbReference>
<evidence type="ECO:0000313" key="6">
    <source>
        <dbReference type="Proteomes" id="UP001276150"/>
    </source>
</evidence>